<evidence type="ECO:0000259" key="1">
    <source>
        <dbReference type="Pfam" id="PF01610"/>
    </source>
</evidence>
<reference evidence="2" key="1">
    <citation type="submission" date="2013-08" db="EMBL/GenBank/DDBJ databases">
        <authorList>
            <person name="Mendez C."/>
            <person name="Richter M."/>
            <person name="Ferrer M."/>
            <person name="Sanchez J."/>
        </authorList>
    </citation>
    <scope>NUCLEOTIDE SEQUENCE</scope>
</reference>
<dbReference type="AlphaFoldDB" id="T1C3S9"/>
<dbReference type="Pfam" id="PF01610">
    <property type="entry name" value="DDE_Tnp_ISL3"/>
    <property type="match status" value="1"/>
</dbReference>
<feature type="domain" description="Transposase IS204/IS1001/IS1096/IS1165 DDE" evidence="1">
    <location>
        <begin position="1"/>
        <end position="127"/>
    </location>
</feature>
<comment type="caution">
    <text evidence="2">The sequence shown here is derived from an EMBL/GenBank/DDBJ whole genome shotgun (WGS) entry which is preliminary data.</text>
</comment>
<evidence type="ECO:0000313" key="2">
    <source>
        <dbReference type="EMBL" id="EQD76637.1"/>
    </source>
</evidence>
<gene>
    <name evidence="2" type="ORF">B1B_01552</name>
</gene>
<organism evidence="2">
    <name type="scientific">mine drainage metagenome</name>
    <dbReference type="NCBI Taxonomy" id="410659"/>
    <lineage>
        <taxon>unclassified sequences</taxon>
        <taxon>metagenomes</taxon>
        <taxon>ecological metagenomes</taxon>
    </lineage>
</organism>
<dbReference type="EMBL" id="AUZY01001009">
    <property type="protein sequence ID" value="EQD76637.1"/>
    <property type="molecule type" value="Genomic_DNA"/>
</dbReference>
<sequence length="181" mass="20895">MRWTLLKDSCHWNAAARNALEARMAEVTTQRTTRAWMYREQLREILNRKQVNVVRTMLQQGCTHIARPKVEPMKAVARLIRSRLESRIAWAQTQATNDFPEVLNGFFQAAQRKDSGYGRFSTLRTVIFLIAGKPDFSGINPHEIQQSHEGTRSVRNFLHQANGSHVVNLTQIRHETDTQDL</sequence>
<proteinExistence type="predicted"/>
<protein>
    <submittedName>
        <fullName evidence="2">ISXoo13 transposase</fullName>
    </submittedName>
</protein>
<reference evidence="2" key="2">
    <citation type="journal article" date="2014" name="ISME J.">
        <title>Microbial stratification in low pH oxic and suboxic macroscopic growths along an acid mine drainage.</title>
        <authorList>
            <person name="Mendez-Garcia C."/>
            <person name="Mesa V."/>
            <person name="Sprenger R.R."/>
            <person name="Richter M."/>
            <person name="Diez M.S."/>
            <person name="Solano J."/>
            <person name="Bargiela R."/>
            <person name="Golyshina O.V."/>
            <person name="Manteca A."/>
            <person name="Ramos J.L."/>
            <person name="Gallego J.R."/>
            <person name="Llorente I."/>
            <person name="Martins Dos Santos V.A."/>
            <person name="Jensen O.N."/>
            <person name="Pelaez A.I."/>
            <person name="Sanchez J."/>
            <person name="Ferrer M."/>
        </authorList>
    </citation>
    <scope>NUCLEOTIDE SEQUENCE</scope>
</reference>
<accession>T1C3S9</accession>
<dbReference type="InterPro" id="IPR002560">
    <property type="entry name" value="Transposase_DDE"/>
</dbReference>
<name>T1C3S9_9ZZZZ</name>